<proteinExistence type="predicted"/>
<dbReference type="InterPro" id="IPR003599">
    <property type="entry name" value="Ig_sub"/>
</dbReference>
<evidence type="ECO:0000256" key="1">
    <source>
        <dbReference type="SAM" id="SignalP"/>
    </source>
</evidence>
<feature type="domain" description="Ig-like" evidence="2">
    <location>
        <begin position="39"/>
        <end position="146"/>
    </location>
</feature>
<dbReference type="InterPro" id="IPR036179">
    <property type="entry name" value="Ig-like_dom_sf"/>
</dbReference>
<dbReference type="PROSITE" id="PS50835">
    <property type="entry name" value="IG_LIKE"/>
    <property type="match status" value="2"/>
</dbReference>
<organism evidence="3 4">
    <name type="scientific">Leptosia nina</name>
    <dbReference type="NCBI Taxonomy" id="320188"/>
    <lineage>
        <taxon>Eukaryota</taxon>
        <taxon>Metazoa</taxon>
        <taxon>Ecdysozoa</taxon>
        <taxon>Arthropoda</taxon>
        <taxon>Hexapoda</taxon>
        <taxon>Insecta</taxon>
        <taxon>Pterygota</taxon>
        <taxon>Neoptera</taxon>
        <taxon>Endopterygota</taxon>
        <taxon>Lepidoptera</taxon>
        <taxon>Glossata</taxon>
        <taxon>Ditrysia</taxon>
        <taxon>Papilionoidea</taxon>
        <taxon>Pieridae</taxon>
        <taxon>Pierinae</taxon>
        <taxon>Leptosia</taxon>
    </lineage>
</organism>
<gene>
    <name evidence="3" type="ORF">LNINA_LOCUS1909</name>
</gene>
<accession>A0AAV1J098</accession>
<dbReference type="InterPro" id="IPR013783">
    <property type="entry name" value="Ig-like_fold"/>
</dbReference>
<feature type="signal peptide" evidence="1">
    <location>
        <begin position="1"/>
        <end position="26"/>
    </location>
</feature>
<reference evidence="3 4" key="1">
    <citation type="submission" date="2023-11" db="EMBL/GenBank/DDBJ databases">
        <authorList>
            <person name="Okamura Y."/>
        </authorList>
    </citation>
    <scope>NUCLEOTIDE SEQUENCE [LARGE SCALE GENOMIC DNA]</scope>
</reference>
<sequence>MLVPYTMDWMCAWMSLLVLTVLPALAGVRGTSLAAGRQPAFSDHQQTQLLAAVGDTAVLRCIVMRLADRTVSWVRSCDLQILTHAGTVFTADSRVSCSEEVGEIAERDYEMAYHTTAHTLRIASLRPSDAGRYECQINTEPKLSLFFNLTVIESSLPMVSVAAVGEAEVRRVLGGAAQFSCEARYVPSAQTFGAVHAPLPPGILAALPPLTLRWEHNGVLLNPQSGRGGISLETERWEGRIVSRLTLGALDLADAGLYTCSASGVSVPLMLSLYSGAQDLHENVILGGDMEMQHDQAVPRISSASSLRPVPLATFTILAVITLRRLGT</sequence>
<dbReference type="CDD" id="cd00096">
    <property type="entry name" value="Ig"/>
    <property type="match status" value="1"/>
</dbReference>
<evidence type="ECO:0000259" key="2">
    <source>
        <dbReference type="PROSITE" id="PS50835"/>
    </source>
</evidence>
<dbReference type="SMART" id="SM00408">
    <property type="entry name" value="IGc2"/>
    <property type="match status" value="2"/>
</dbReference>
<dbReference type="EMBL" id="CAVLEF010000003">
    <property type="protein sequence ID" value="CAK1541965.1"/>
    <property type="molecule type" value="Genomic_DNA"/>
</dbReference>
<dbReference type="InterPro" id="IPR003598">
    <property type="entry name" value="Ig_sub2"/>
</dbReference>
<dbReference type="SUPFAM" id="SSF48726">
    <property type="entry name" value="Immunoglobulin"/>
    <property type="match status" value="2"/>
</dbReference>
<dbReference type="InterPro" id="IPR037448">
    <property type="entry name" value="Zig-8"/>
</dbReference>
<dbReference type="Proteomes" id="UP001497472">
    <property type="component" value="Unassembled WGS sequence"/>
</dbReference>
<dbReference type="GO" id="GO:0050808">
    <property type="term" value="P:synapse organization"/>
    <property type="evidence" value="ECO:0007669"/>
    <property type="project" value="TreeGrafter"/>
</dbReference>
<dbReference type="PANTHER" id="PTHR23279">
    <property type="entry name" value="DEFECTIVE PROBOSCIS EXTENSION RESPONSE DPR -RELATED"/>
    <property type="match status" value="1"/>
</dbReference>
<evidence type="ECO:0000313" key="3">
    <source>
        <dbReference type="EMBL" id="CAK1541965.1"/>
    </source>
</evidence>
<feature type="chain" id="PRO_5043751688" description="Ig-like domain-containing protein" evidence="1">
    <location>
        <begin position="27"/>
        <end position="328"/>
    </location>
</feature>
<feature type="domain" description="Ig-like" evidence="2">
    <location>
        <begin position="157"/>
        <end position="272"/>
    </location>
</feature>
<dbReference type="Gene3D" id="2.60.40.10">
    <property type="entry name" value="Immunoglobulins"/>
    <property type="match status" value="2"/>
</dbReference>
<dbReference type="SMART" id="SM00409">
    <property type="entry name" value="IG"/>
    <property type="match status" value="2"/>
</dbReference>
<comment type="caution">
    <text evidence="3">The sequence shown here is derived from an EMBL/GenBank/DDBJ whole genome shotgun (WGS) entry which is preliminary data.</text>
</comment>
<protein>
    <recommendedName>
        <fullName evidence="2">Ig-like domain-containing protein</fullName>
    </recommendedName>
</protein>
<dbReference type="AlphaFoldDB" id="A0AAV1J098"/>
<name>A0AAV1J098_9NEOP</name>
<dbReference type="GO" id="GO:0032589">
    <property type="term" value="C:neuron projection membrane"/>
    <property type="evidence" value="ECO:0007669"/>
    <property type="project" value="TreeGrafter"/>
</dbReference>
<keyword evidence="1" id="KW-0732">Signal</keyword>
<keyword evidence="4" id="KW-1185">Reference proteome</keyword>
<dbReference type="InterPro" id="IPR007110">
    <property type="entry name" value="Ig-like_dom"/>
</dbReference>
<dbReference type="Pfam" id="PF07679">
    <property type="entry name" value="I-set"/>
    <property type="match status" value="1"/>
</dbReference>
<dbReference type="PANTHER" id="PTHR23279:SF6">
    <property type="entry name" value="DEFECTIVE PROBOSCIS EXTENSION RESPONSE 7, ISOFORM F"/>
    <property type="match status" value="1"/>
</dbReference>
<evidence type="ECO:0000313" key="4">
    <source>
        <dbReference type="Proteomes" id="UP001497472"/>
    </source>
</evidence>
<dbReference type="InterPro" id="IPR013098">
    <property type="entry name" value="Ig_I-set"/>
</dbReference>